<keyword evidence="1" id="KW-1133">Transmembrane helix</keyword>
<sequence length="197" mass="20306">MWLRAHRWPTLVAACGAVALVGALLGGERVPVPSFTATRRLSVPLAQLLPLVIACAVGLHSRAPTSLFRVAPRSPFAQRAALVGTLLVTAATTCLLVPDGQAALRNTLGLSGMALAGAALAGATRSWTLPLPYLMGCLLFGTRVRSTAETASGAQWWAFAIAPAHHRGALAFAVGCCLAGAALFVVLGPREEPAPPE</sequence>
<feature type="transmembrane region" description="Helical" evidence="1">
    <location>
        <begin position="80"/>
        <end position="98"/>
    </location>
</feature>
<dbReference type="Proteomes" id="UP001195724">
    <property type="component" value="Unassembled WGS sequence"/>
</dbReference>
<reference evidence="2 3" key="1">
    <citation type="submission" date="2021-01" db="EMBL/GenBank/DDBJ databases">
        <title>Sequencing the genomes of 1000 actinobacteria strains.</title>
        <authorList>
            <person name="Klenk H.-P."/>
        </authorList>
    </citation>
    <scope>NUCLEOTIDE SEQUENCE [LARGE SCALE GENOMIC DNA]</scope>
    <source>
        <strain evidence="2 3">DSM 44581</strain>
    </source>
</reference>
<feature type="transmembrane region" description="Helical" evidence="1">
    <location>
        <begin position="104"/>
        <end position="123"/>
    </location>
</feature>
<keyword evidence="1" id="KW-0472">Membrane</keyword>
<name>A0ABS2SEI8_9PSEU</name>
<protein>
    <submittedName>
        <fullName evidence="2">Uncharacterized protein</fullName>
    </submittedName>
</protein>
<comment type="caution">
    <text evidence="2">The sequence shown here is derived from an EMBL/GenBank/DDBJ whole genome shotgun (WGS) entry which is preliminary data.</text>
</comment>
<keyword evidence="3" id="KW-1185">Reference proteome</keyword>
<evidence type="ECO:0000313" key="3">
    <source>
        <dbReference type="Proteomes" id="UP001195724"/>
    </source>
</evidence>
<dbReference type="RefSeq" id="WP_204845301.1">
    <property type="nucleotide sequence ID" value="NZ_JAFBCL010000001.1"/>
</dbReference>
<organism evidence="2 3">
    <name type="scientific">Saccharothrix algeriensis</name>
    <dbReference type="NCBI Taxonomy" id="173560"/>
    <lineage>
        <taxon>Bacteria</taxon>
        <taxon>Bacillati</taxon>
        <taxon>Actinomycetota</taxon>
        <taxon>Actinomycetes</taxon>
        <taxon>Pseudonocardiales</taxon>
        <taxon>Pseudonocardiaceae</taxon>
        <taxon>Saccharothrix</taxon>
    </lineage>
</organism>
<accession>A0ABS2SEI8</accession>
<evidence type="ECO:0000313" key="2">
    <source>
        <dbReference type="EMBL" id="MBM7814682.1"/>
    </source>
</evidence>
<evidence type="ECO:0000256" key="1">
    <source>
        <dbReference type="SAM" id="Phobius"/>
    </source>
</evidence>
<feature type="transmembrane region" description="Helical" evidence="1">
    <location>
        <begin position="169"/>
        <end position="187"/>
    </location>
</feature>
<proteinExistence type="predicted"/>
<dbReference type="EMBL" id="JAFBCL010000001">
    <property type="protein sequence ID" value="MBM7814682.1"/>
    <property type="molecule type" value="Genomic_DNA"/>
</dbReference>
<gene>
    <name evidence="2" type="ORF">JOE68_005547</name>
</gene>
<feature type="transmembrane region" description="Helical" evidence="1">
    <location>
        <begin position="42"/>
        <end position="59"/>
    </location>
</feature>
<keyword evidence="1" id="KW-0812">Transmembrane</keyword>